<dbReference type="InterPro" id="IPR023324">
    <property type="entry name" value="BH2638-like_sf"/>
</dbReference>
<reference evidence="1 2" key="1">
    <citation type="submission" date="2019-04" db="EMBL/GenBank/DDBJ databases">
        <title>A pseudo-fructophilic Leuconostoc citreum strain F192-5 isolated from peel of satsuma mandarin: the first report for isolation and characterization of strain-dependent fructophilic-like characteristics.</title>
        <authorList>
            <person name="Maeno S."/>
            <person name="Tanizawa Y."/>
            <person name="Kajikawa A."/>
            <person name="Kanesaki Y."/>
            <person name="Kubota E."/>
            <person name="Arita M."/>
            <person name="Leon D."/>
            <person name="Endo A."/>
        </authorList>
    </citation>
    <scope>NUCLEOTIDE SEQUENCE [LARGE SCALE GENOMIC DNA]</scope>
    <source>
        <strain evidence="1 2">F192-5</strain>
    </source>
</reference>
<evidence type="ECO:0000313" key="1">
    <source>
        <dbReference type="EMBL" id="GDZ83166.1"/>
    </source>
</evidence>
<organism evidence="1 2">
    <name type="scientific">Leuconostoc citreum</name>
    <dbReference type="NCBI Taxonomy" id="33964"/>
    <lineage>
        <taxon>Bacteria</taxon>
        <taxon>Bacillati</taxon>
        <taxon>Bacillota</taxon>
        <taxon>Bacilli</taxon>
        <taxon>Lactobacillales</taxon>
        <taxon>Lactobacillaceae</taxon>
        <taxon>Leuconostoc</taxon>
    </lineage>
</organism>
<dbReference type="OMA" id="SYDWSTQ"/>
<dbReference type="GeneID" id="61101893"/>
<accession>A0A5A5TZE1</accession>
<comment type="caution">
    <text evidence="1">The sequence shown here is derived from an EMBL/GenBank/DDBJ whole genome shotgun (WGS) entry which is preliminary data.</text>
</comment>
<dbReference type="RefSeq" id="WP_004904718.1">
    <property type="nucleotide sequence ID" value="NZ_BJJW01000002.1"/>
</dbReference>
<dbReference type="Pfam" id="PF05256">
    <property type="entry name" value="UPF0223"/>
    <property type="match status" value="1"/>
</dbReference>
<dbReference type="AlphaFoldDB" id="A0A5A5TZE1"/>
<dbReference type="Gene3D" id="1.10.220.80">
    <property type="entry name" value="BH2638-like"/>
    <property type="match status" value="1"/>
</dbReference>
<gene>
    <name evidence="1" type="ORF">LCIT_04080</name>
</gene>
<dbReference type="NCBIfam" id="NF003353">
    <property type="entry name" value="PRK04387.1"/>
    <property type="match status" value="1"/>
</dbReference>
<evidence type="ECO:0000313" key="2">
    <source>
        <dbReference type="Proteomes" id="UP000323274"/>
    </source>
</evidence>
<dbReference type="Proteomes" id="UP000323274">
    <property type="component" value="Unassembled WGS sequence"/>
</dbReference>
<name>A0A5A5TZE1_LEUCI</name>
<dbReference type="SUPFAM" id="SSF158504">
    <property type="entry name" value="BH2638-like"/>
    <property type="match status" value="1"/>
</dbReference>
<proteinExistence type="predicted"/>
<sequence>MSENYTLPIDSNWTIDDIVTVSAFVDKVLQVYENGVLKVTLLAQYDKFRQVIPSKSEQKQFDRNFEQQTGFSIYRTIKLAQATTKDRIKV</sequence>
<dbReference type="EMBL" id="BJJW01000002">
    <property type="protein sequence ID" value="GDZ83166.1"/>
    <property type="molecule type" value="Genomic_DNA"/>
</dbReference>
<dbReference type="InterPro" id="IPR007920">
    <property type="entry name" value="UPF0223"/>
</dbReference>
<protein>
    <submittedName>
        <fullName evidence="1">UPF0223 protein</fullName>
    </submittedName>
</protein>